<keyword evidence="3 6" id="KW-0413">Isomerase</keyword>
<dbReference type="EC" id="5.4.99.12" evidence="6"/>
<dbReference type="GO" id="GO:0005634">
    <property type="term" value="C:nucleus"/>
    <property type="evidence" value="ECO:0007669"/>
    <property type="project" value="TreeGrafter"/>
</dbReference>
<dbReference type="AlphaFoldDB" id="A0AAV9XUK4"/>
<dbReference type="InterPro" id="IPR020103">
    <property type="entry name" value="PsdUridine_synth_cat_dom_sf"/>
</dbReference>
<evidence type="ECO:0000256" key="5">
    <source>
        <dbReference type="PIRSR" id="PIRSR001430-2"/>
    </source>
</evidence>
<sequence>MRKEREKSELDWSKGVAYQKDDEFPTIEGEIYKSLLQLKLIRDLESCELVRCGRTDRGVHSTGNYISVNLRTRSKDLEPYNYTNMLNRVLPWDIRILGFCQVRNNFSARFDCSYRIYKYFFPLSYYKQRNPKFPFITPEGVDIMNKAAKQFIGTHDYRRFCKIDLKNGKHKTYTRTIYEFEIQIPNQEESKYAIATIKGSAFLWHQVRLMIGILFEIGQSKMNPGVISEMLKNYENKNTGEHFFHMASETGLILWDCVFEEYTIQSIPDSLKTFIEEANDLEFKTSIYKFMGSCTK</sequence>
<feature type="domain" description="Pseudouridine synthase I TruA alpha/beta" evidence="7">
    <location>
        <begin position="147"/>
        <end position="260"/>
    </location>
</feature>
<dbReference type="PIRSF" id="PIRSF001430">
    <property type="entry name" value="tRNA_psdUrid_synth"/>
    <property type="match status" value="1"/>
</dbReference>
<dbReference type="HAMAP" id="MF_00171">
    <property type="entry name" value="TruA"/>
    <property type="match status" value="1"/>
</dbReference>
<organism evidence="8 9">
    <name type="scientific">Cryptosporidium xiaoi</name>
    <dbReference type="NCBI Taxonomy" id="659607"/>
    <lineage>
        <taxon>Eukaryota</taxon>
        <taxon>Sar</taxon>
        <taxon>Alveolata</taxon>
        <taxon>Apicomplexa</taxon>
        <taxon>Conoidasida</taxon>
        <taxon>Coccidia</taxon>
        <taxon>Eucoccidiorida</taxon>
        <taxon>Eimeriorina</taxon>
        <taxon>Cryptosporidiidae</taxon>
        <taxon>Cryptosporidium</taxon>
    </lineage>
</organism>
<dbReference type="GO" id="GO:0160147">
    <property type="term" value="F:tRNA pseudouridine(38-40) synthase activity"/>
    <property type="evidence" value="ECO:0007669"/>
    <property type="project" value="UniProtKB-EC"/>
</dbReference>
<proteinExistence type="inferred from homology"/>
<feature type="active site" description="Nucleophile" evidence="4">
    <location>
        <position position="56"/>
    </location>
</feature>
<reference evidence="8 9" key="1">
    <citation type="submission" date="2023-10" db="EMBL/GenBank/DDBJ databases">
        <title>Comparative genomics analysis reveals potential genetic determinants of host preference in Cryptosporidium xiaoi.</title>
        <authorList>
            <person name="Xiao L."/>
            <person name="Li J."/>
        </authorList>
    </citation>
    <scope>NUCLEOTIDE SEQUENCE [LARGE SCALE GENOMIC DNA]</scope>
    <source>
        <strain evidence="8 9">52996</strain>
    </source>
</reference>
<dbReference type="GO" id="GO:0031119">
    <property type="term" value="P:tRNA pseudouridine synthesis"/>
    <property type="evidence" value="ECO:0007669"/>
    <property type="project" value="TreeGrafter"/>
</dbReference>
<dbReference type="SUPFAM" id="SSF55120">
    <property type="entry name" value="Pseudouridine synthase"/>
    <property type="match status" value="1"/>
</dbReference>
<dbReference type="GO" id="GO:1990481">
    <property type="term" value="P:mRNA pseudouridine synthesis"/>
    <property type="evidence" value="ECO:0007669"/>
    <property type="project" value="TreeGrafter"/>
</dbReference>
<dbReference type="NCBIfam" id="TIGR00071">
    <property type="entry name" value="hisT_truA"/>
    <property type="match status" value="1"/>
</dbReference>
<evidence type="ECO:0000313" key="9">
    <source>
        <dbReference type="Proteomes" id="UP001311799"/>
    </source>
</evidence>
<evidence type="ECO:0000256" key="3">
    <source>
        <dbReference type="ARBA" id="ARBA00023235"/>
    </source>
</evidence>
<evidence type="ECO:0000256" key="4">
    <source>
        <dbReference type="PIRSR" id="PIRSR001430-1"/>
    </source>
</evidence>
<dbReference type="InterPro" id="IPR020097">
    <property type="entry name" value="PsdUridine_synth_TruA_a/b_dom"/>
</dbReference>
<dbReference type="Proteomes" id="UP001311799">
    <property type="component" value="Unassembled WGS sequence"/>
</dbReference>
<evidence type="ECO:0000259" key="7">
    <source>
        <dbReference type="Pfam" id="PF01416"/>
    </source>
</evidence>
<feature type="binding site" evidence="5">
    <location>
        <position position="117"/>
    </location>
    <ligand>
        <name>substrate</name>
    </ligand>
</feature>
<dbReference type="InterPro" id="IPR001406">
    <property type="entry name" value="PsdUridine_synth_TruA"/>
</dbReference>
<evidence type="ECO:0000256" key="6">
    <source>
        <dbReference type="RuleBase" id="RU003792"/>
    </source>
</evidence>
<name>A0AAV9XUK4_9CRYT</name>
<dbReference type="Gene3D" id="3.30.70.660">
    <property type="entry name" value="Pseudouridine synthase I, catalytic domain, C-terminal subdomain"/>
    <property type="match status" value="1"/>
</dbReference>
<keyword evidence="9" id="KW-1185">Reference proteome</keyword>
<evidence type="ECO:0000256" key="2">
    <source>
        <dbReference type="ARBA" id="ARBA00022694"/>
    </source>
</evidence>
<dbReference type="Pfam" id="PF01416">
    <property type="entry name" value="PseudoU_synth_1"/>
    <property type="match status" value="1"/>
</dbReference>
<dbReference type="InterPro" id="IPR020095">
    <property type="entry name" value="PsdUridine_synth_TruA_C"/>
</dbReference>
<dbReference type="GO" id="GO:0003723">
    <property type="term" value="F:RNA binding"/>
    <property type="evidence" value="ECO:0007669"/>
    <property type="project" value="InterPro"/>
</dbReference>
<dbReference type="PANTHER" id="PTHR11142:SF5">
    <property type="entry name" value="TRNA PSEUDOURIDINE(38_39) SYNTHASE"/>
    <property type="match status" value="1"/>
</dbReference>
<dbReference type="Gene3D" id="3.30.70.580">
    <property type="entry name" value="Pseudouridine synthase I, catalytic domain, N-terminal subdomain"/>
    <property type="match status" value="1"/>
</dbReference>
<protein>
    <recommendedName>
        <fullName evidence="6">tRNA pseudouridine synthase</fullName>
        <ecNumber evidence="6">5.4.99.12</ecNumber>
    </recommendedName>
</protein>
<accession>A0AAV9XUK4</accession>
<dbReference type="GO" id="GO:0005737">
    <property type="term" value="C:cytoplasm"/>
    <property type="evidence" value="ECO:0007669"/>
    <property type="project" value="TreeGrafter"/>
</dbReference>
<evidence type="ECO:0000256" key="1">
    <source>
        <dbReference type="ARBA" id="ARBA00009375"/>
    </source>
</evidence>
<keyword evidence="2 6" id="KW-0819">tRNA processing</keyword>
<gene>
    <name evidence="8" type="ORF">RS030_5714</name>
</gene>
<comment type="caution">
    <text evidence="8">The sequence shown here is derived from an EMBL/GenBank/DDBJ whole genome shotgun (WGS) entry which is preliminary data.</text>
</comment>
<evidence type="ECO:0000313" key="8">
    <source>
        <dbReference type="EMBL" id="KAK6588386.1"/>
    </source>
</evidence>
<dbReference type="InterPro" id="IPR020094">
    <property type="entry name" value="TruA/RsuA/RluB/E/F_N"/>
</dbReference>
<dbReference type="PANTHER" id="PTHR11142">
    <property type="entry name" value="PSEUDOURIDYLATE SYNTHASE"/>
    <property type="match status" value="1"/>
</dbReference>
<comment type="similarity">
    <text evidence="1 6">Belongs to the tRNA pseudouridine synthase TruA family.</text>
</comment>
<comment type="catalytic activity">
    <reaction evidence="6">
        <text>uridine(38/39/40) in tRNA = pseudouridine(38/39/40) in tRNA</text>
        <dbReference type="Rhea" id="RHEA:22376"/>
        <dbReference type="Rhea" id="RHEA-COMP:10085"/>
        <dbReference type="Rhea" id="RHEA-COMP:10087"/>
        <dbReference type="ChEBI" id="CHEBI:65314"/>
        <dbReference type="ChEBI" id="CHEBI:65315"/>
        <dbReference type="EC" id="5.4.99.12"/>
    </reaction>
</comment>
<dbReference type="EMBL" id="JAWDEY010000033">
    <property type="protein sequence ID" value="KAK6588386.1"/>
    <property type="molecule type" value="Genomic_DNA"/>
</dbReference>